<protein>
    <submittedName>
        <fullName evidence="1">Uncharacterized protein</fullName>
    </submittedName>
</protein>
<gene>
    <name evidence="1" type="ORF">CQ14_13380</name>
</gene>
<comment type="caution">
    <text evidence="1">The sequence shown here is derived from an EMBL/GenBank/DDBJ whole genome shotgun (WGS) entry which is preliminary data.</text>
</comment>
<organism evidence="1 2">
    <name type="scientific">Bradyrhizobium lablabi</name>
    <dbReference type="NCBI Taxonomy" id="722472"/>
    <lineage>
        <taxon>Bacteria</taxon>
        <taxon>Pseudomonadati</taxon>
        <taxon>Pseudomonadota</taxon>
        <taxon>Alphaproteobacteria</taxon>
        <taxon>Hyphomicrobiales</taxon>
        <taxon>Nitrobacteraceae</taxon>
        <taxon>Bradyrhizobium</taxon>
    </lineage>
</organism>
<evidence type="ECO:0000313" key="1">
    <source>
        <dbReference type="EMBL" id="KRR17353.1"/>
    </source>
</evidence>
<evidence type="ECO:0000313" key="2">
    <source>
        <dbReference type="Proteomes" id="UP000051660"/>
    </source>
</evidence>
<sequence length="68" mass="7297">MREDVILTATGPGSERAVTPVVPDKRALASAIRDPYAAADIVELRWSTASLNHNHLWLWAPAFAGATA</sequence>
<dbReference type="AlphaFoldDB" id="A0A0R3MBB8"/>
<dbReference type="Proteomes" id="UP000051660">
    <property type="component" value="Unassembled WGS sequence"/>
</dbReference>
<name>A0A0R3MBB8_9BRAD</name>
<reference evidence="1 2" key="1">
    <citation type="submission" date="2014-03" db="EMBL/GenBank/DDBJ databases">
        <title>Bradyrhizobium valentinum sp. nov., isolated from effective nodules of Lupinus mariae-josephae, a lupine endemic of basic-lime soils in Eastern Spain.</title>
        <authorList>
            <person name="Duran D."/>
            <person name="Rey L."/>
            <person name="Navarro A."/>
            <person name="Busquets A."/>
            <person name="Imperial J."/>
            <person name="Ruiz-Argueso T."/>
        </authorList>
    </citation>
    <scope>NUCLEOTIDE SEQUENCE [LARGE SCALE GENOMIC DNA]</scope>
    <source>
        <strain evidence="1 2">CCBAU 23086</strain>
    </source>
</reference>
<proteinExistence type="predicted"/>
<accession>A0A0R3MBB8</accession>
<dbReference type="EMBL" id="LLYB01000123">
    <property type="protein sequence ID" value="KRR17353.1"/>
    <property type="molecule type" value="Genomic_DNA"/>
</dbReference>